<keyword evidence="6" id="KW-0963">Cytoplasm</keyword>
<proteinExistence type="inferred from homology"/>
<dbReference type="PANTHER" id="PTHR41391">
    <property type="entry name" value="RESTRICTION OF TELOMERE CAPPING PROTEIN 4"/>
    <property type="match status" value="1"/>
</dbReference>
<evidence type="ECO:0000256" key="7">
    <source>
        <dbReference type="ARBA" id="ARBA00023242"/>
    </source>
</evidence>
<evidence type="ECO:0000256" key="4">
    <source>
        <dbReference type="ARBA" id="ARBA00009461"/>
    </source>
</evidence>
<evidence type="ECO:0000256" key="3">
    <source>
        <dbReference type="ARBA" id="ARBA00004496"/>
    </source>
</evidence>
<organism evidence="10 11">
    <name type="scientific">Didymella exigua CBS 183.55</name>
    <dbReference type="NCBI Taxonomy" id="1150837"/>
    <lineage>
        <taxon>Eukaryota</taxon>
        <taxon>Fungi</taxon>
        <taxon>Dikarya</taxon>
        <taxon>Ascomycota</taxon>
        <taxon>Pezizomycotina</taxon>
        <taxon>Dothideomycetes</taxon>
        <taxon>Pleosporomycetidae</taxon>
        <taxon>Pleosporales</taxon>
        <taxon>Pleosporineae</taxon>
        <taxon>Didymellaceae</taxon>
        <taxon>Didymella</taxon>
    </lineage>
</organism>
<feature type="compositionally biased region" description="Low complexity" evidence="8">
    <location>
        <begin position="71"/>
        <end position="85"/>
    </location>
</feature>
<dbReference type="GO" id="GO:0005737">
    <property type="term" value="C:cytoplasm"/>
    <property type="evidence" value="ECO:0007669"/>
    <property type="project" value="UniProtKB-SubCell"/>
</dbReference>
<feature type="compositionally biased region" description="Basic and acidic residues" evidence="8">
    <location>
        <begin position="30"/>
        <end position="47"/>
    </location>
</feature>
<evidence type="ECO:0000256" key="6">
    <source>
        <dbReference type="ARBA" id="ARBA00022490"/>
    </source>
</evidence>
<feature type="compositionally biased region" description="Polar residues" evidence="8">
    <location>
        <begin position="173"/>
        <end position="182"/>
    </location>
</feature>
<dbReference type="InterPro" id="IPR039024">
    <property type="entry name" value="RTC4"/>
</dbReference>
<feature type="region of interest" description="Disordered" evidence="8">
    <location>
        <begin position="263"/>
        <end position="284"/>
    </location>
</feature>
<name>A0A6A5RUV1_9PLEO</name>
<accession>A0A6A5RUV1</accession>
<keyword evidence="7" id="KW-0539">Nucleus</keyword>
<comment type="similarity">
    <text evidence="4">Belongs to the RTC4 family.</text>
</comment>
<comment type="subcellular location">
    <subcellularLocation>
        <location evidence="3">Cytoplasm</location>
    </subcellularLocation>
    <subcellularLocation>
        <location evidence="2">Nucleus</location>
    </subcellularLocation>
</comment>
<evidence type="ECO:0000313" key="10">
    <source>
        <dbReference type="EMBL" id="KAF1932245.1"/>
    </source>
</evidence>
<feature type="domain" description="Restriction of telomere capping protein 4 C-terminal" evidence="9">
    <location>
        <begin position="435"/>
        <end position="551"/>
    </location>
</feature>
<dbReference type="SMART" id="SM01312">
    <property type="entry name" value="RTC4"/>
    <property type="match status" value="1"/>
</dbReference>
<dbReference type="InterPro" id="IPR028094">
    <property type="entry name" value="RTC4_C"/>
</dbReference>
<evidence type="ECO:0000256" key="8">
    <source>
        <dbReference type="SAM" id="MobiDB-lite"/>
    </source>
</evidence>
<evidence type="ECO:0000259" key="9">
    <source>
        <dbReference type="SMART" id="SM01312"/>
    </source>
</evidence>
<reference evidence="10" key="1">
    <citation type="journal article" date="2020" name="Stud. Mycol.">
        <title>101 Dothideomycetes genomes: a test case for predicting lifestyles and emergence of pathogens.</title>
        <authorList>
            <person name="Haridas S."/>
            <person name="Albert R."/>
            <person name="Binder M."/>
            <person name="Bloem J."/>
            <person name="Labutti K."/>
            <person name="Salamov A."/>
            <person name="Andreopoulos B."/>
            <person name="Baker S."/>
            <person name="Barry K."/>
            <person name="Bills G."/>
            <person name="Bluhm B."/>
            <person name="Cannon C."/>
            <person name="Castanera R."/>
            <person name="Culley D."/>
            <person name="Daum C."/>
            <person name="Ezra D."/>
            <person name="Gonzalez J."/>
            <person name="Henrissat B."/>
            <person name="Kuo A."/>
            <person name="Liang C."/>
            <person name="Lipzen A."/>
            <person name="Lutzoni F."/>
            <person name="Magnuson J."/>
            <person name="Mondo S."/>
            <person name="Nolan M."/>
            <person name="Ohm R."/>
            <person name="Pangilinan J."/>
            <person name="Park H.-J."/>
            <person name="Ramirez L."/>
            <person name="Alfaro M."/>
            <person name="Sun H."/>
            <person name="Tritt A."/>
            <person name="Yoshinaga Y."/>
            <person name="Zwiers L.-H."/>
            <person name="Turgeon B."/>
            <person name="Goodwin S."/>
            <person name="Spatafora J."/>
            <person name="Crous P."/>
            <person name="Grigoriev I."/>
        </authorList>
    </citation>
    <scope>NUCLEOTIDE SEQUENCE</scope>
    <source>
        <strain evidence="10">CBS 183.55</strain>
    </source>
</reference>
<feature type="compositionally biased region" description="Basic residues" evidence="8">
    <location>
        <begin position="1"/>
        <end position="11"/>
    </location>
</feature>
<dbReference type="RefSeq" id="XP_033452493.1">
    <property type="nucleotide sequence ID" value="XM_033588992.1"/>
</dbReference>
<evidence type="ECO:0000256" key="2">
    <source>
        <dbReference type="ARBA" id="ARBA00004123"/>
    </source>
</evidence>
<dbReference type="OrthoDB" id="128308at2759"/>
<evidence type="ECO:0000256" key="1">
    <source>
        <dbReference type="ARBA" id="ARBA00002738"/>
    </source>
</evidence>
<dbReference type="PANTHER" id="PTHR41391:SF1">
    <property type="entry name" value="RESTRICTION OF TELOMERE CAPPING PROTEIN 4"/>
    <property type="match status" value="1"/>
</dbReference>
<dbReference type="AlphaFoldDB" id="A0A6A5RUV1"/>
<feature type="region of interest" description="Disordered" evidence="8">
    <location>
        <begin position="173"/>
        <end position="208"/>
    </location>
</feature>
<feature type="region of interest" description="Disordered" evidence="8">
    <location>
        <begin position="1"/>
        <end position="140"/>
    </location>
</feature>
<dbReference type="EMBL" id="ML978959">
    <property type="protein sequence ID" value="KAF1932245.1"/>
    <property type="molecule type" value="Genomic_DNA"/>
</dbReference>
<dbReference type="GO" id="GO:0005634">
    <property type="term" value="C:nucleus"/>
    <property type="evidence" value="ECO:0007669"/>
    <property type="project" value="UniProtKB-SubCell"/>
</dbReference>
<sequence length="571" mass="62666">MAVTGRLRRAGLTREGGTPLLRTVSGKPHARVEDHEDVLQKEHKPQELQEDFNAPPVDSDDEALRVPPPKTTKSPLESLKSLLPSSKDEDGLRKPPKRKAGSKLPPHNPEPELRKPGPAKKARNAAPIVPRSGSFKQNQAAKVGIEGNKENSCGTHTPPASSGDIWRERFGLFSSQSSQTAPKKTYGGGNKARNIHVAPPSAKKQDRKPILYAVKAKNEVVQPEQHESESECSMLGDDDIKQMDADLTAIEAEQRKMEELGLRNVPGRKKKPVESNGNTDEASAMDEAELDATLGKPTLHEQLGLTGRQEGSLPPSSAPQEDMDSIDDYVRELPAQAEEGTACPVCNEPVDQDLYWLFWKGLDKTIKNQAAFCHTHRKATAQKEYLAEGYPSVDGLPSIQWSAIPERIKKHRMALYSILAGETPSHHRKRYAPLALTGKAAAVPRTRTDLSPSKNAQLSAYALDSNSVYPGYYGPRGRRLITEAVMSLLNAEIKRSADPVVQTSGPATFVQAVLVPEVAVRLIMEDLRCDVESAEEVREATFEMGALLHEEVEDRVELAGGEEDEENEYHG</sequence>
<dbReference type="GeneID" id="54346639"/>
<comment type="function">
    <text evidence="1">May be involved in a process influencing telomere capping.</text>
</comment>
<protein>
    <recommendedName>
        <fullName evidence="5">Restriction of telomere capping protein 4</fullName>
    </recommendedName>
</protein>
<keyword evidence="11" id="KW-1185">Reference proteome</keyword>
<dbReference type="Pfam" id="PF14474">
    <property type="entry name" value="RTC4"/>
    <property type="match status" value="1"/>
</dbReference>
<evidence type="ECO:0000313" key="11">
    <source>
        <dbReference type="Proteomes" id="UP000800082"/>
    </source>
</evidence>
<dbReference type="Proteomes" id="UP000800082">
    <property type="component" value="Unassembled WGS sequence"/>
</dbReference>
<evidence type="ECO:0000256" key="5">
    <source>
        <dbReference type="ARBA" id="ARBA00015162"/>
    </source>
</evidence>
<feature type="region of interest" description="Disordered" evidence="8">
    <location>
        <begin position="217"/>
        <end position="236"/>
    </location>
</feature>
<gene>
    <name evidence="10" type="ORF">M421DRAFT_287424</name>
</gene>